<feature type="non-terminal residue" evidence="15">
    <location>
        <position position="386"/>
    </location>
</feature>
<dbReference type="InterPro" id="IPR019570">
    <property type="entry name" value="Connexin_CCC"/>
</dbReference>
<evidence type="ECO:0000259" key="13">
    <source>
        <dbReference type="SMART" id="SM00037"/>
    </source>
</evidence>
<dbReference type="InterPro" id="IPR013092">
    <property type="entry name" value="Connexin_N"/>
</dbReference>
<organism evidence="15 16">
    <name type="scientific">Polyodon spathula</name>
    <name type="common">North American paddlefish</name>
    <name type="synonym">Squalus spathula</name>
    <dbReference type="NCBI Taxonomy" id="7913"/>
    <lineage>
        <taxon>Eukaryota</taxon>
        <taxon>Metazoa</taxon>
        <taxon>Chordata</taxon>
        <taxon>Craniata</taxon>
        <taxon>Vertebrata</taxon>
        <taxon>Euteleostomi</taxon>
        <taxon>Actinopterygii</taxon>
        <taxon>Chondrostei</taxon>
        <taxon>Acipenseriformes</taxon>
        <taxon>Polyodontidae</taxon>
        <taxon>Polyodon</taxon>
    </lineage>
</organism>
<proteinExistence type="inferred from homology"/>
<evidence type="ECO:0000256" key="2">
    <source>
        <dbReference type="ARBA" id="ARBA00004651"/>
    </source>
</evidence>
<comment type="subcellular location">
    <subcellularLocation>
        <location evidence="1">Cell junction</location>
        <location evidence="1">Gap junction</location>
    </subcellularLocation>
    <subcellularLocation>
        <location evidence="2 9">Cell membrane</location>
        <topology evidence="2 9">Multi-pass membrane protein</topology>
    </subcellularLocation>
</comment>
<evidence type="ECO:0000256" key="4">
    <source>
        <dbReference type="ARBA" id="ARBA00022692"/>
    </source>
</evidence>
<dbReference type="SMART" id="SM01089">
    <property type="entry name" value="Connexin_CCC"/>
    <property type="match status" value="1"/>
</dbReference>
<dbReference type="PRINTS" id="PR00206">
    <property type="entry name" value="CONNEXIN"/>
</dbReference>
<dbReference type="PANTHER" id="PTHR11984:SF3">
    <property type="entry name" value="GAP JUNCTION DELTA-4 PROTEIN"/>
    <property type="match status" value="1"/>
</dbReference>
<evidence type="ECO:0000256" key="12">
    <source>
        <dbReference type="SAM" id="SignalP"/>
    </source>
</evidence>
<protein>
    <recommendedName>
        <fullName evidence="9">Gap junction protein</fullName>
    </recommendedName>
</protein>
<feature type="region of interest" description="Disordered" evidence="10">
    <location>
        <begin position="320"/>
        <end position="386"/>
    </location>
</feature>
<dbReference type="EMBL" id="JAAWVQ010154106">
    <property type="protein sequence ID" value="MBN3285959.1"/>
    <property type="molecule type" value="Genomic_DNA"/>
</dbReference>
<feature type="signal peptide" evidence="12">
    <location>
        <begin position="1"/>
        <end position="18"/>
    </location>
</feature>
<evidence type="ECO:0000313" key="16">
    <source>
        <dbReference type="Proteomes" id="UP001166093"/>
    </source>
</evidence>
<evidence type="ECO:0000256" key="11">
    <source>
        <dbReference type="SAM" id="Phobius"/>
    </source>
</evidence>
<feature type="non-terminal residue" evidence="15">
    <location>
        <position position="1"/>
    </location>
</feature>
<name>A0ABS2YHQ6_POLSP</name>
<keyword evidence="5 9" id="KW-0303">Gap junction</keyword>
<evidence type="ECO:0000313" key="15">
    <source>
        <dbReference type="EMBL" id="MBN3285959.1"/>
    </source>
</evidence>
<evidence type="ECO:0000259" key="14">
    <source>
        <dbReference type="SMART" id="SM01089"/>
    </source>
</evidence>
<keyword evidence="3" id="KW-1003">Cell membrane</keyword>
<dbReference type="PROSITE" id="PS00408">
    <property type="entry name" value="CONNEXINS_2"/>
    <property type="match status" value="1"/>
</dbReference>
<dbReference type="SMART" id="SM00037">
    <property type="entry name" value="CNX"/>
    <property type="match status" value="1"/>
</dbReference>
<sequence length="386" mass="43683">MIMLRILILLFAGYPLYHDEQERFICNTIQPGCANVCYDVFAPVSHFRFWLVQIVILCLPHVIFIVYVIHKVSTGLSLENNLSSKLKTLSLHKIHQETVRKASLTKTALEVERGKIPSFPGAYVFQLLLRILFEAGFGAGQYYLFGFFIPKRYLCYESPCTSMVDCYISRPTEKTMLINFMFGVSAFSLLLNIADLICVIKRSMRQSRKNKLLMERMYEEEQYYLTPPNRNVDSQLEMTEGYTAPNALNKRRGSDLSADCAASIQLDEGVKNLPEHSEVLSSHVANANHNNACTQAQEEPLEPEGSKTAICLTESKLAPGMPGRYSRHGRLRPQPSRLRENVQAGEADSTSTVHTRRTGRYTLVEMSSSGGQSSCSEVREKRSEWV</sequence>
<keyword evidence="6" id="KW-0965">Cell junction</keyword>
<comment type="subunit">
    <text evidence="9">A connexon is composed of a hexamer of connexins.</text>
</comment>
<evidence type="ECO:0000256" key="1">
    <source>
        <dbReference type="ARBA" id="ARBA00004610"/>
    </source>
</evidence>
<comment type="caution">
    <text evidence="15">The sequence shown here is derived from an EMBL/GenBank/DDBJ whole genome shotgun (WGS) entry which is preliminary data.</text>
</comment>
<evidence type="ECO:0000256" key="3">
    <source>
        <dbReference type="ARBA" id="ARBA00022475"/>
    </source>
</evidence>
<gene>
    <name evidence="15" type="primary">Gjd4</name>
    <name evidence="15" type="ORF">GTO93_0005032</name>
</gene>
<dbReference type="InterPro" id="IPR038359">
    <property type="entry name" value="Connexin_N_sf"/>
</dbReference>
<keyword evidence="7 11" id="KW-1133">Transmembrane helix</keyword>
<feature type="transmembrane region" description="Helical" evidence="11">
    <location>
        <begin position="177"/>
        <end position="200"/>
    </location>
</feature>
<evidence type="ECO:0000256" key="7">
    <source>
        <dbReference type="ARBA" id="ARBA00022989"/>
    </source>
</evidence>
<feature type="compositionally biased region" description="Basic and acidic residues" evidence="10">
    <location>
        <begin position="377"/>
        <end position="386"/>
    </location>
</feature>
<feature type="domain" description="Connexin cysteine-rich" evidence="14">
    <location>
        <begin position="133"/>
        <end position="199"/>
    </location>
</feature>
<evidence type="ECO:0000256" key="8">
    <source>
        <dbReference type="ARBA" id="ARBA00023136"/>
    </source>
</evidence>
<keyword evidence="8 11" id="KW-0472">Membrane</keyword>
<dbReference type="Pfam" id="PF00029">
    <property type="entry name" value="Connexin"/>
    <property type="match status" value="1"/>
</dbReference>
<comment type="similarity">
    <text evidence="9">Belongs to the connexin family.</text>
</comment>
<dbReference type="InterPro" id="IPR000500">
    <property type="entry name" value="Connexin"/>
</dbReference>
<comment type="function">
    <text evidence="9">One gap junction consists of a cluster of closely packed pairs of transmembrane channels, the connexons, through which materials of low MW diffuse from one cell to a neighboring cell.</text>
</comment>
<feature type="transmembrane region" description="Helical" evidence="11">
    <location>
        <begin position="123"/>
        <end position="144"/>
    </location>
</feature>
<evidence type="ECO:0000256" key="9">
    <source>
        <dbReference type="RuleBase" id="RU000630"/>
    </source>
</evidence>
<keyword evidence="4 9" id="KW-0812">Transmembrane</keyword>
<keyword evidence="16" id="KW-1185">Reference proteome</keyword>
<dbReference type="Proteomes" id="UP001166093">
    <property type="component" value="Unassembled WGS sequence"/>
</dbReference>
<reference evidence="15" key="1">
    <citation type="journal article" date="2021" name="Cell">
        <title>Tracing the genetic footprints of vertebrate landing in non-teleost ray-finned fishes.</title>
        <authorList>
            <person name="Bi X."/>
            <person name="Wang K."/>
            <person name="Yang L."/>
            <person name="Pan H."/>
            <person name="Jiang H."/>
            <person name="Wei Q."/>
            <person name="Fang M."/>
            <person name="Yu H."/>
            <person name="Zhu C."/>
            <person name="Cai Y."/>
            <person name="He Y."/>
            <person name="Gan X."/>
            <person name="Zeng H."/>
            <person name="Yu D."/>
            <person name="Zhu Y."/>
            <person name="Jiang H."/>
            <person name="Qiu Q."/>
            <person name="Yang H."/>
            <person name="Zhang Y.E."/>
            <person name="Wang W."/>
            <person name="Zhu M."/>
            <person name="He S."/>
            <person name="Zhang G."/>
        </authorList>
    </citation>
    <scope>NUCLEOTIDE SEQUENCE</scope>
    <source>
        <strain evidence="15">Pddl_001</strain>
    </source>
</reference>
<feature type="chain" id="PRO_5046424646" description="Gap junction protein" evidence="12">
    <location>
        <begin position="19"/>
        <end position="386"/>
    </location>
</feature>
<feature type="domain" description="Connexin N-terminal" evidence="13">
    <location>
        <begin position="15"/>
        <end position="48"/>
    </location>
</feature>
<evidence type="ECO:0000256" key="6">
    <source>
        <dbReference type="ARBA" id="ARBA00022949"/>
    </source>
</evidence>
<dbReference type="InterPro" id="IPR017990">
    <property type="entry name" value="Connexin_CS"/>
</dbReference>
<keyword evidence="12" id="KW-0732">Signal</keyword>
<evidence type="ECO:0000256" key="10">
    <source>
        <dbReference type="SAM" id="MobiDB-lite"/>
    </source>
</evidence>
<dbReference type="Gene3D" id="1.20.1440.80">
    <property type="entry name" value="Gap junction channel protein cysteine-rich domain"/>
    <property type="match status" value="1"/>
</dbReference>
<dbReference type="PROSITE" id="PS00407">
    <property type="entry name" value="CONNEXINS_1"/>
    <property type="match status" value="1"/>
</dbReference>
<dbReference type="PANTHER" id="PTHR11984">
    <property type="entry name" value="CONNEXIN"/>
    <property type="match status" value="1"/>
</dbReference>
<evidence type="ECO:0000256" key="5">
    <source>
        <dbReference type="ARBA" id="ARBA00022868"/>
    </source>
</evidence>
<feature type="compositionally biased region" description="Low complexity" evidence="10">
    <location>
        <begin position="367"/>
        <end position="376"/>
    </location>
</feature>
<feature type="transmembrane region" description="Helical" evidence="11">
    <location>
        <begin position="49"/>
        <end position="69"/>
    </location>
</feature>
<accession>A0ABS2YHQ6</accession>